<dbReference type="GO" id="GO:0046872">
    <property type="term" value="F:metal ion binding"/>
    <property type="evidence" value="ECO:0007669"/>
    <property type="project" value="UniProtKB-KW"/>
</dbReference>
<comment type="cofactor">
    <cofactor evidence="1">
        <name>Mn(2+)</name>
        <dbReference type="ChEBI" id="CHEBI:29035"/>
    </cofactor>
</comment>
<gene>
    <name evidence="9" type="ORF">ERS852491_01422</name>
</gene>
<dbReference type="Pfam" id="PF07385">
    <property type="entry name" value="Lyx_isomer"/>
    <property type="match status" value="1"/>
</dbReference>
<dbReference type="RefSeq" id="WP_055152256.1">
    <property type="nucleotide sequence ID" value="NZ_CYZU01000010.1"/>
</dbReference>
<dbReference type="OrthoDB" id="27002at2"/>
<evidence type="ECO:0000256" key="6">
    <source>
        <dbReference type="ARBA" id="ARBA00044907"/>
    </source>
</evidence>
<keyword evidence="3" id="KW-0464">Manganese</keyword>
<dbReference type="InterPro" id="IPR047581">
    <property type="entry name" value="EcSI_cupin"/>
</dbReference>
<evidence type="ECO:0000256" key="3">
    <source>
        <dbReference type="ARBA" id="ARBA00023211"/>
    </source>
</evidence>
<dbReference type="Proteomes" id="UP000095544">
    <property type="component" value="Unassembled WGS sequence"/>
</dbReference>
<protein>
    <recommendedName>
        <fullName evidence="8">D-lyxose ketol-isomerase</fullName>
        <ecNumber evidence="8">5.3.1.15</ecNumber>
    </recommendedName>
</protein>
<keyword evidence="5" id="KW-0119">Carbohydrate metabolism</keyword>
<dbReference type="STRING" id="39482.ERS852491_01422"/>
<proteinExistence type="inferred from homology"/>
<reference evidence="9 10" key="1">
    <citation type="submission" date="2015-09" db="EMBL/GenBank/DDBJ databases">
        <authorList>
            <consortium name="Pathogen Informatics"/>
        </authorList>
    </citation>
    <scope>NUCLEOTIDE SEQUENCE [LARGE SCALE GENOMIC DNA]</scope>
    <source>
        <strain evidence="9 10">2789STDY5834876</strain>
    </source>
</reference>
<evidence type="ECO:0000313" key="10">
    <source>
        <dbReference type="Proteomes" id="UP000095544"/>
    </source>
</evidence>
<sequence>MKRSRINAVIKDMEALIAEHRFEIPPFAKMTADEWQDMGHEYDEIRDNCLGWDITDYGLGNFDKVGFSLLTIRNGNQKMPDKYPKPYAEKLLMLYEGQTAPMHYHWNKMEDIINRGGNDIYITVYNGAEDKSMLDTDVVVHTDGKTEVVPAGTKICLKPGQSITITPYMYHDFIVPETGGSVLLGEVSMCNDDENDNCFYEPIGRFPEIEEDEKPYRLLCTEYPKAR</sequence>
<evidence type="ECO:0000256" key="5">
    <source>
        <dbReference type="ARBA" id="ARBA00023277"/>
    </source>
</evidence>
<dbReference type="AlphaFoldDB" id="A0A174CQ18"/>
<dbReference type="InterPro" id="IPR014710">
    <property type="entry name" value="RmlC-like_jellyroll"/>
</dbReference>
<keyword evidence="2" id="KW-0479">Metal-binding</keyword>
<evidence type="ECO:0000256" key="4">
    <source>
        <dbReference type="ARBA" id="ARBA00023235"/>
    </source>
</evidence>
<dbReference type="GO" id="GO:0047828">
    <property type="term" value="F:D-lyxose ketol-isomerase activity"/>
    <property type="evidence" value="ECO:0007669"/>
    <property type="project" value="UniProtKB-EC"/>
</dbReference>
<name>A0A174CQ18_9FIRM</name>
<comment type="similarity">
    <text evidence="7">Belongs to the D-lyxose ketol-isomerase family.</text>
</comment>
<dbReference type="Gene3D" id="2.60.120.10">
    <property type="entry name" value="Jelly Rolls"/>
    <property type="match status" value="1"/>
</dbReference>
<keyword evidence="9" id="KW-0762">Sugar transport</keyword>
<accession>A0A174CQ18</accession>
<organism evidence="9 10">
    <name type="scientific">Faecalicatena contorta</name>
    <dbReference type="NCBI Taxonomy" id="39482"/>
    <lineage>
        <taxon>Bacteria</taxon>
        <taxon>Bacillati</taxon>
        <taxon>Bacillota</taxon>
        <taxon>Clostridia</taxon>
        <taxon>Lachnospirales</taxon>
        <taxon>Lachnospiraceae</taxon>
        <taxon>Faecalicatena</taxon>
    </lineage>
</organism>
<keyword evidence="9" id="KW-0813">Transport</keyword>
<comment type="catalytic activity">
    <reaction evidence="6">
        <text>D-lyxose = D-xylulose</text>
        <dbReference type="Rhea" id="RHEA:14201"/>
        <dbReference type="ChEBI" id="CHEBI:16789"/>
        <dbReference type="ChEBI" id="CHEBI:17140"/>
        <dbReference type="EC" id="5.3.1.15"/>
    </reaction>
</comment>
<keyword evidence="4" id="KW-0413">Isomerase</keyword>
<evidence type="ECO:0000313" key="9">
    <source>
        <dbReference type="EMBL" id="CUO15422.1"/>
    </source>
</evidence>
<dbReference type="CDD" id="cd20309">
    <property type="entry name" value="cupin_EcSI"/>
    <property type="match status" value="1"/>
</dbReference>
<dbReference type="EC" id="5.3.1.15" evidence="8"/>
<evidence type="ECO:0000256" key="8">
    <source>
        <dbReference type="ARBA" id="ARBA00044972"/>
    </source>
</evidence>
<evidence type="ECO:0000256" key="2">
    <source>
        <dbReference type="ARBA" id="ARBA00022723"/>
    </source>
</evidence>
<evidence type="ECO:0000256" key="7">
    <source>
        <dbReference type="ARBA" id="ARBA00044951"/>
    </source>
</evidence>
<dbReference type="EMBL" id="CYZU01000010">
    <property type="protein sequence ID" value="CUO15422.1"/>
    <property type="molecule type" value="Genomic_DNA"/>
</dbReference>
<dbReference type="InterPro" id="IPR010864">
    <property type="entry name" value="D-lyxose_isomer"/>
</dbReference>
<evidence type="ECO:0000256" key="1">
    <source>
        <dbReference type="ARBA" id="ARBA00001936"/>
    </source>
</evidence>